<keyword evidence="4" id="KW-0057">Aromatic amino acid biosynthesis</keyword>
<accession>A0AA91Q1Z1</accession>
<dbReference type="Pfam" id="PF00800">
    <property type="entry name" value="PDT"/>
    <property type="match status" value="1"/>
</dbReference>
<evidence type="ECO:0000256" key="6">
    <source>
        <dbReference type="ARBA" id="ARBA00023239"/>
    </source>
</evidence>
<evidence type="ECO:0000256" key="5">
    <source>
        <dbReference type="ARBA" id="ARBA00023222"/>
    </source>
</evidence>
<comment type="pathway">
    <text evidence="1">Amino-acid biosynthesis; L-phenylalanine biosynthesis; phenylpyruvate from prephenate: step 1/1.</text>
</comment>
<organism evidence="9 10">
    <name type="scientific">Clavispora lusitaniae</name>
    <name type="common">Candida lusitaniae</name>
    <dbReference type="NCBI Taxonomy" id="36911"/>
    <lineage>
        <taxon>Eukaryota</taxon>
        <taxon>Fungi</taxon>
        <taxon>Dikarya</taxon>
        <taxon>Ascomycota</taxon>
        <taxon>Saccharomycotina</taxon>
        <taxon>Pichiomycetes</taxon>
        <taxon>Metschnikowiaceae</taxon>
        <taxon>Clavispora</taxon>
    </lineage>
</organism>
<dbReference type="GO" id="GO:0009094">
    <property type="term" value="P:L-phenylalanine biosynthetic process"/>
    <property type="evidence" value="ECO:0007669"/>
    <property type="project" value="UniProtKB-KW"/>
</dbReference>
<dbReference type="SUPFAM" id="SSF53850">
    <property type="entry name" value="Periplasmic binding protein-like II"/>
    <property type="match status" value="1"/>
</dbReference>
<dbReference type="Gene3D" id="3.40.190.10">
    <property type="entry name" value="Periplasmic binding protein-like II"/>
    <property type="match status" value="2"/>
</dbReference>
<dbReference type="NCBIfam" id="NF008865">
    <property type="entry name" value="PRK11898.1"/>
    <property type="match status" value="1"/>
</dbReference>
<dbReference type="InterPro" id="IPR045865">
    <property type="entry name" value="ACT-like_dom_sf"/>
</dbReference>
<proteinExistence type="predicted"/>
<evidence type="ECO:0000313" key="10">
    <source>
        <dbReference type="Proteomes" id="UP000195602"/>
    </source>
</evidence>
<dbReference type="EC" id="4.2.1.51" evidence="2"/>
<keyword evidence="5" id="KW-0584">Phenylalanine biosynthesis</keyword>
<dbReference type="GO" id="GO:0005737">
    <property type="term" value="C:cytoplasm"/>
    <property type="evidence" value="ECO:0007669"/>
    <property type="project" value="TreeGrafter"/>
</dbReference>
<evidence type="ECO:0000259" key="7">
    <source>
        <dbReference type="PROSITE" id="PS51171"/>
    </source>
</evidence>
<dbReference type="Gene3D" id="3.30.70.260">
    <property type="match status" value="1"/>
</dbReference>
<dbReference type="AlphaFoldDB" id="A0AA91Q1Z1"/>
<dbReference type="PIRSF" id="PIRSF001500">
    <property type="entry name" value="Chor_mut_pdt_Ppr"/>
    <property type="match status" value="1"/>
</dbReference>
<name>A0AA91Q1Z1_CLALS</name>
<dbReference type="CDD" id="cd04905">
    <property type="entry name" value="ACT_CM-PDT"/>
    <property type="match status" value="1"/>
</dbReference>
<dbReference type="PROSITE" id="PS51171">
    <property type="entry name" value="PREPHENATE_DEHYDR_3"/>
    <property type="match status" value="1"/>
</dbReference>
<feature type="domain" description="ACT" evidence="8">
    <location>
        <begin position="219"/>
        <end position="300"/>
    </location>
</feature>
<evidence type="ECO:0000256" key="3">
    <source>
        <dbReference type="ARBA" id="ARBA00022605"/>
    </source>
</evidence>
<dbReference type="PANTHER" id="PTHR21022">
    <property type="entry name" value="PREPHENATE DEHYDRATASE P PROTEIN"/>
    <property type="match status" value="1"/>
</dbReference>
<dbReference type="InterPro" id="IPR002912">
    <property type="entry name" value="ACT_dom"/>
</dbReference>
<dbReference type="FunFam" id="3.40.190.10:FF:000254">
    <property type="entry name" value="Prephenate dehydratase"/>
    <property type="match status" value="1"/>
</dbReference>
<evidence type="ECO:0000256" key="2">
    <source>
        <dbReference type="ARBA" id="ARBA00013147"/>
    </source>
</evidence>
<reference evidence="9 10" key="1">
    <citation type="submission" date="2017-04" db="EMBL/GenBank/DDBJ databases">
        <title>Draft genome of the yeast Clavispora lusitaniae type strain CBS 6936.</title>
        <authorList>
            <person name="Durrens P."/>
            <person name="Klopp C."/>
            <person name="Biteau N."/>
            <person name="Fitton-Ouhabi V."/>
            <person name="Dementhon K."/>
            <person name="Accoceberry I."/>
            <person name="Sherman D.J."/>
            <person name="Noel T."/>
        </authorList>
    </citation>
    <scope>NUCLEOTIDE SEQUENCE [LARGE SCALE GENOMIC DNA]</scope>
    <source>
        <strain evidence="9 10">CBS 6936</strain>
    </source>
</reference>
<evidence type="ECO:0000256" key="4">
    <source>
        <dbReference type="ARBA" id="ARBA00023141"/>
    </source>
</evidence>
<dbReference type="GO" id="GO:0004664">
    <property type="term" value="F:prephenate dehydratase activity"/>
    <property type="evidence" value="ECO:0007669"/>
    <property type="project" value="UniProtKB-EC"/>
</dbReference>
<dbReference type="EMBL" id="LYUB02000004">
    <property type="protein sequence ID" value="OVF09803.1"/>
    <property type="molecule type" value="Genomic_DNA"/>
</dbReference>
<dbReference type="SUPFAM" id="SSF55021">
    <property type="entry name" value="ACT-like"/>
    <property type="match status" value="1"/>
</dbReference>
<dbReference type="InterPro" id="IPR008242">
    <property type="entry name" value="Chor_mutase/pphenate_deHydtase"/>
</dbReference>
<dbReference type="Proteomes" id="UP000195602">
    <property type="component" value="Unassembled WGS sequence"/>
</dbReference>
<keyword evidence="3" id="KW-0028">Amino-acid biosynthesis</keyword>
<dbReference type="InterPro" id="IPR001086">
    <property type="entry name" value="Preph_deHydtase"/>
</dbReference>
<dbReference type="KEGG" id="clus:A9F13_04g03113"/>
<comment type="caution">
    <text evidence="9">The sequence shown here is derived from an EMBL/GenBank/DDBJ whole genome shotgun (WGS) entry which is preliminary data.</text>
</comment>
<gene>
    <name evidence="9" type="ORF">A9F13_04g03113</name>
</gene>
<dbReference type="CDD" id="cd13532">
    <property type="entry name" value="PBP2_PDT_like"/>
    <property type="match status" value="1"/>
</dbReference>
<evidence type="ECO:0000259" key="8">
    <source>
        <dbReference type="PROSITE" id="PS51671"/>
    </source>
</evidence>
<evidence type="ECO:0000313" key="9">
    <source>
        <dbReference type="EMBL" id="OVF09803.1"/>
    </source>
</evidence>
<keyword evidence="6" id="KW-0456">Lyase</keyword>
<dbReference type="PANTHER" id="PTHR21022:SF19">
    <property type="entry name" value="PREPHENATE DEHYDRATASE-RELATED"/>
    <property type="match status" value="1"/>
</dbReference>
<feature type="domain" description="Prephenate dehydratase" evidence="7">
    <location>
        <begin position="4"/>
        <end position="191"/>
    </location>
</feature>
<protein>
    <recommendedName>
        <fullName evidence="2">prephenate dehydratase</fullName>
        <ecNumber evidence="2">4.2.1.51</ecNumber>
    </recommendedName>
</protein>
<dbReference type="PROSITE" id="PS51671">
    <property type="entry name" value="ACT"/>
    <property type="match status" value="1"/>
</dbReference>
<evidence type="ECO:0000256" key="1">
    <source>
        <dbReference type="ARBA" id="ARBA00004741"/>
    </source>
</evidence>
<sequence>MSTKVAFLGPEGTYTHQAALQQFGTKAQTLPQASIGACFDMLNKKEVDYAVVPFENSTNGQVVFTFDLLRDWFLSADAEPSFRIVAEQFVSIHHYLLSNASDLSKVTRVYSHPQVWGQVNKFFKSALLPSDVTRIDTSSTAQAAEMVAADTENTSACISSKASADLYGLPICAAEIEDIKGNTTRFLVLGHEKIASSDEDNENDKPKAPGNEQVSLTSVMFVLNHDDPGALCSALDSFKHNKVNLTSIASRPSGQTRWQYVFFIEAEGDIESTPMQHSVDSLKQSCETVVVLGSFLRSWRYWKS</sequence>